<gene>
    <name evidence="1" type="ORF">JG688_00005416</name>
</gene>
<name>A0A8J5IZR8_9STRA</name>
<keyword evidence="2" id="KW-1185">Reference proteome</keyword>
<dbReference type="EMBL" id="JAENGY010000215">
    <property type="protein sequence ID" value="KAG6969197.1"/>
    <property type="molecule type" value="Genomic_DNA"/>
</dbReference>
<reference evidence="1" key="1">
    <citation type="submission" date="2021-01" db="EMBL/GenBank/DDBJ databases">
        <title>Phytophthora aleatoria, a newly-described species from Pinus radiata is distinct from Phytophthora cactorum isolates based on comparative genomics.</title>
        <authorList>
            <person name="Mcdougal R."/>
            <person name="Panda P."/>
            <person name="Williams N."/>
            <person name="Studholme D.J."/>
        </authorList>
    </citation>
    <scope>NUCLEOTIDE SEQUENCE</scope>
    <source>
        <strain evidence="1">NZFS 4037</strain>
    </source>
</reference>
<sequence>MLSLRKKWRIKEDHLLELLQDQGTLVMILYCALATEEKHSVLACLGRFTLQIIGGMEKVQAERDGANLPSETLAPTVMPGEVATLPPRDFNSTILNPLRAQLSMFWSEEDTEAIERDHRELCHAYSTDVAVKTALLGQNKDTTFNSGWDELQRTSKRDAYVHLRQFAVVWQHCVCGV</sequence>
<accession>A0A8J5IZR8</accession>
<dbReference type="AlphaFoldDB" id="A0A8J5IZR8"/>
<evidence type="ECO:0000313" key="1">
    <source>
        <dbReference type="EMBL" id="KAG6969197.1"/>
    </source>
</evidence>
<organism evidence="1 2">
    <name type="scientific">Phytophthora aleatoria</name>
    <dbReference type="NCBI Taxonomy" id="2496075"/>
    <lineage>
        <taxon>Eukaryota</taxon>
        <taxon>Sar</taxon>
        <taxon>Stramenopiles</taxon>
        <taxon>Oomycota</taxon>
        <taxon>Peronosporomycetes</taxon>
        <taxon>Peronosporales</taxon>
        <taxon>Peronosporaceae</taxon>
        <taxon>Phytophthora</taxon>
    </lineage>
</organism>
<protein>
    <submittedName>
        <fullName evidence="1">Uncharacterized protein</fullName>
    </submittedName>
</protein>
<dbReference type="PANTHER" id="PTHR37067:SF3">
    <property type="entry name" value="PX DOMAIN-CONTAINING PROTEIN"/>
    <property type="match status" value="1"/>
</dbReference>
<proteinExistence type="predicted"/>
<dbReference type="Proteomes" id="UP000709295">
    <property type="component" value="Unassembled WGS sequence"/>
</dbReference>
<comment type="caution">
    <text evidence="1">The sequence shown here is derived from an EMBL/GenBank/DDBJ whole genome shotgun (WGS) entry which is preliminary data.</text>
</comment>
<dbReference type="PANTHER" id="PTHR37067">
    <property type="entry name" value="PX DOMAIN-CONTAINING PROTEIN"/>
    <property type="match status" value="1"/>
</dbReference>
<evidence type="ECO:0000313" key="2">
    <source>
        <dbReference type="Proteomes" id="UP000709295"/>
    </source>
</evidence>